<dbReference type="InterPro" id="IPR000668">
    <property type="entry name" value="Peptidase_C1A_C"/>
</dbReference>
<dbReference type="GO" id="GO:0006508">
    <property type="term" value="P:proteolysis"/>
    <property type="evidence" value="ECO:0007669"/>
    <property type="project" value="InterPro"/>
</dbReference>
<sequence length="516" mass="58120">MEKYLESQPISGIIPPLNTDIRFSDTLDLHHISDTELPYTTVTVNGVTPMIDIDKSCNDTSQCIVLGKNASFSNHLPMHIVKYGYNPRDYSHLADKHPKVIHIHHEIDREFSWAEDNPQDSNLIKIKKSLISKPKAQYACGSCFAICMAQVFSDCLVVSGAVGWAPNVSETWLLANLPSTIQHGCGGGNPAVIAPFLEKHGALDSSCIDYSWCENDNYLCTSMSSANHFDSAKLTKRLNAKIPRKGCWFEQKRFLYKLDEGSDVFFINPGAPVNVFRNTVKTHIRDFGPCIGGFVVLKNFTSGIHTDPSLPTKGIYFEKAYYDGWLGLKWGKLSESKGLHAVAIVGWGIEDNVEYASGKRGPVPYWHCRNSWGEKWGNQKGMFKMAMYPFNKYSQFDKEVMTSVGGPVGSMVLVRATKPPEIVDSKQVEEKYRNLRRTLPDTYYKSTPEQVVEYNRKGLREPNEINPTDKLPNDVPYDLINIFAPYKKVIIAASIIGVILLLIMIYIRARRMVKQT</sequence>
<protein>
    <submittedName>
        <fullName evidence="4">Papain-like proteinase</fullName>
    </submittedName>
</protein>
<comment type="similarity">
    <text evidence="1">Belongs to the peptidase C1 family.</text>
</comment>
<dbReference type="PANTHER" id="PTHR12411">
    <property type="entry name" value="CYSTEINE PROTEASE FAMILY C1-RELATED"/>
    <property type="match status" value="1"/>
</dbReference>
<dbReference type="Gene3D" id="3.90.70.10">
    <property type="entry name" value="Cysteine proteinases"/>
    <property type="match status" value="1"/>
</dbReference>
<dbReference type="SUPFAM" id="SSF54001">
    <property type="entry name" value="Cysteine proteinases"/>
    <property type="match status" value="1"/>
</dbReference>
<feature type="transmembrane region" description="Helical" evidence="2">
    <location>
        <begin position="489"/>
        <end position="507"/>
    </location>
</feature>
<keyword evidence="2" id="KW-0472">Membrane</keyword>
<evidence type="ECO:0000313" key="4">
    <source>
        <dbReference type="EMBL" id="QXT57851.1"/>
    </source>
</evidence>
<feature type="domain" description="Peptidase C1A papain C-terminal" evidence="3">
    <location>
        <begin position="117"/>
        <end position="390"/>
    </location>
</feature>
<dbReference type="EMBL" id="MW582958">
    <property type="protein sequence ID" value="QXT57851.1"/>
    <property type="molecule type" value="Genomic_DNA"/>
</dbReference>
<reference evidence="4" key="1">
    <citation type="submission" date="2021-02" db="EMBL/GenBank/DDBJ databases">
        <title>Distinct virome patterns of the invasive cane toad (Rhinella marina) across its native and introduced ranges.</title>
        <authorList>
            <person name="Russo A.G."/>
            <person name="Harding E.F."/>
            <person name="Yan G.J."/>
            <person name="Selechnik D."/>
            <person name="Ducatez S."/>
            <person name="DeVore J.L."/>
            <person name="Zhou J."/>
            <person name="Sarma R.R."/>
            <person name="Lee Y.P."/>
            <person name="Richardson M.F."/>
            <person name="Shine R."/>
            <person name="Rollins L.A."/>
            <person name="White P.A."/>
        </authorList>
    </citation>
    <scope>NUCLEOTIDE SEQUENCE</scope>
</reference>
<dbReference type="InterPro" id="IPR025660">
    <property type="entry name" value="Pept_his_AS"/>
</dbReference>
<organism evidence="4">
    <name type="scientific">Rhinella marina erythrocytic-like virus</name>
    <dbReference type="NCBI Taxonomy" id="2859906"/>
    <lineage>
        <taxon>Viruses</taxon>
        <taxon>Varidnaviria</taxon>
        <taxon>Bamfordvirae</taxon>
        <taxon>Nucleocytoviricota</taxon>
        <taxon>Megaviricetes</taxon>
        <taxon>Pimascovirales</taxon>
        <taxon>Pimascovirales incertae sedis</taxon>
        <taxon>Iridoviridae</taxon>
    </lineage>
</organism>
<dbReference type="InterPro" id="IPR013128">
    <property type="entry name" value="Peptidase_C1A"/>
</dbReference>
<evidence type="ECO:0000259" key="3">
    <source>
        <dbReference type="SMART" id="SM00645"/>
    </source>
</evidence>
<dbReference type="InterPro" id="IPR038765">
    <property type="entry name" value="Papain-like_cys_pep_sf"/>
</dbReference>
<dbReference type="SMART" id="SM00645">
    <property type="entry name" value="Pept_C1"/>
    <property type="match status" value="1"/>
</dbReference>
<proteinExistence type="inferred from homology"/>
<evidence type="ECO:0000256" key="2">
    <source>
        <dbReference type="SAM" id="Phobius"/>
    </source>
</evidence>
<dbReference type="PROSITE" id="PS00639">
    <property type="entry name" value="THIOL_PROTEASE_HIS"/>
    <property type="match status" value="1"/>
</dbReference>
<name>A0A8F6UAE3_9VIRU</name>
<evidence type="ECO:0000256" key="1">
    <source>
        <dbReference type="ARBA" id="ARBA00008455"/>
    </source>
</evidence>
<accession>A0A8F6UAE3</accession>
<keyword evidence="2" id="KW-0812">Transmembrane</keyword>
<dbReference type="GO" id="GO:0008234">
    <property type="term" value="F:cysteine-type peptidase activity"/>
    <property type="evidence" value="ECO:0007669"/>
    <property type="project" value="InterPro"/>
</dbReference>
<dbReference type="Pfam" id="PF00112">
    <property type="entry name" value="Peptidase_C1"/>
    <property type="match status" value="2"/>
</dbReference>
<keyword evidence="2" id="KW-1133">Transmembrane helix</keyword>